<feature type="compositionally biased region" description="Low complexity" evidence="1">
    <location>
        <begin position="95"/>
        <end position="123"/>
    </location>
</feature>
<evidence type="ECO:0000313" key="5">
    <source>
        <dbReference type="Proteomes" id="UP001152622"/>
    </source>
</evidence>
<protein>
    <recommendedName>
        <fullName evidence="6">Keratinocyte-associated transmembrane protein 2</fullName>
    </recommendedName>
</protein>
<accession>A0A9Q1EZ86</accession>
<feature type="compositionally biased region" description="Low complexity" evidence="1">
    <location>
        <begin position="59"/>
        <end position="73"/>
    </location>
</feature>
<keyword evidence="2" id="KW-0472">Membrane</keyword>
<keyword evidence="3" id="KW-0732">Signal</keyword>
<proteinExistence type="predicted"/>
<dbReference type="OrthoDB" id="5846619at2759"/>
<evidence type="ECO:0000256" key="3">
    <source>
        <dbReference type="SAM" id="SignalP"/>
    </source>
</evidence>
<dbReference type="EMBL" id="JAINUF010000010">
    <property type="protein sequence ID" value="KAJ8347980.1"/>
    <property type="molecule type" value="Genomic_DNA"/>
</dbReference>
<feature type="compositionally biased region" description="Acidic residues" evidence="1">
    <location>
        <begin position="175"/>
        <end position="188"/>
    </location>
</feature>
<dbReference type="InterPro" id="IPR037645">
    <property type="entry name" value="KCT2"/>
</dbReference>
<feature type="region of interest" description="Disordered" evidence="1">
    <location>
        <begin position="38"/>
        <end position="228"/>
    </location>
</feature>
<reference evidence="4" key="1">
    <citation type="journal article" date="2023" name="Science">
        <title>Genome structures resolve the early diversification of teleost fishes.</title>
        <authorList>
            <person name="Parey E."/>
            <person name="Louis A."/>
            <person name="Montfort J."/>
            <person name="Bouchez O."/>
            <person name="Roques C."/>
            <person name="Iampietro C."/>
            <person name="Lluch J."/>
            <person name="Castinel A."/>
            <person name="Donnadieu C."/>
            <person name="Desvignes T."/>
            <person name="Floi Bucao C."/>
            <person name="Jouanno E."/>
            <person name="Wen M."/>
            <person name="Mejri S."/>
            <person name="Dirks R."/>
            <person name="Jansen H."/>
            <person name="Henkel C."/>
            <person name="Chen W.J."/>
            <person name="Zahm M."/>
            <person name="Cabau C."/>
            <person name="Klopp C."/>
            <person name="Thompson A.W."/>
            <person name="Robinson-Rechavi M."/>
            <person name="Braasch I."/>
            <person name="Lecointre G."/>
            <person name="Bobe J."/>
            <person name="Postlethwait J.H."/>
            <person name="Berthelot C."/>
            <person name="Roest Crollius H."/>
            <person name="Guiguen Y."/>
        </authorList>
    </citation>
    <scope>NUCLEOTIDE SEQUENCE</scope>
    <source>
        <strain evidence="4">WJC10195</strain>
    </source>
</reference>
<evidence type="ECO:0000256" key="2">
    <source>
        <dbReference type="SAM" id="Phobius"/>
    </source>
</evidence>
<keyword evidence="2" id="KW-0812">Transmembrane</keyword>
<feature type="compositionally biased region" description="Basic and acidic residues" evidence="1">
    <location>
        <begin position="217"/>
        <end position="228"/>
    </location>
</feature>
<feature type="transmembrane region" description="Helical" evidence="2">
    <location>
        <begin position="247"/>
        <end position="265"/>
    </location>
</feature>
<feature type="chain" id="PRO_5040483149" description="Keratinocyte-associated transmembrane protein 2" evidence="3">
    <location>
        <begin position="33"/>
        <end position="313"/>
    </location>
</feature>
<keyword evidence="2" id="KW-1133">Transmembrane helix</keyword>
<organism evidence="4 5">
    <name type="scientific">Synaphobranchus kaupii</name>
    <name type="common">Kaup's arrowtooth eel</name>
    <dbReference type="NCBI Taxonomy" id="118154"/>
    <lineage>
        <taxon>Eukaryota</taxon>
        <taxon>Metazoa</taxon>
        <taxon>Chordata</taxon>
        <taxon>Craniata</taxon>
        <taxon>Vertebrata</taxon>
        <taxon>Euteleostomi</taxon>
        <taxon>Actinopterygii</taxon>
        <taxon>Neopterygii</taxon>
        <taxon>Teleostei</taxon>
        <taxon>Anguilliformes</taxon>
        <taxon>Synaphobranchidae</taxon>
        <taxon>Synaphobranchus</taxon>
    </lineage>
</organism>
<dbReference type="PANTHER" id="PTHR16502:SF0">
    <property type="entry name" value="KERATINOCYTE-ASSOCIATED TRANSMEMBRANE PROTEIN 2"/>
    <property type="match status" value="1"/>
</dbReference>
<feature type="signal peptide" evidence="3">
    <location>
        <begin position="1"/>
        <end position="32"/>
    </location>
</feature>
<dbReference type="Proteomes" id="UP001152622">
    <property type="component" value="Chromosome 10"/>
</dbReference>
<sequence length="313" mass="33619">MAPCRKMGQSLNNYCVFSVFALVLLFSPRCQSFPATGVALGKSPPGIKGSSDNSSLLSVPNNTGTPPQPNGTTVGKGEGQPGRISALDSHPTNGSTSTTTTTTTTTPPTKTTTTAAPPAKAPTTPAPAPTKAPTEPPGPPASPTARVASTRGGLPPFPQSYEDTSPTSPGMGLEAYEDDDDENDDDLDYQNTQVEPGVKSSVEDWHLDPVVEGEDPSDPRQAEDAGKVHGHIKDNTLYTGQDEDSHFFFHLVIIAFLVAIVYITYHNKRKIFLLAQSRRWREGLCSRSVEYHRLDQNVSDAMPSLKMTNDYVF</sequence>
<keyword evidence="5" id="KW-1185">Reference proteome</keyword>
<dbReference type="Pfam" id="PF17818">
    <property type="entry name" value="KCT2"/>
    <property type="match status" value="1"/>
</dbReference>
<gene>
    <name evidence="4" type="ORF">SKAU_G00265690</name>
</gene>
<feature type="compositionally biased region" description="Pro residues" evidence="1">
    <location>
        <begin position="124"/>
        <end position="142"/>
    </location>
</feature>
<name>A0A9Q1EZ86_SYNKA</name>
<dbReference type="AlphaFoldDB" id="A0A9Q1EZ86"/>
<evidence type="ECO:0008006" key="6">
    <source>
        <dbReference type="Google" id="ProtNLM"/>
    </source>
</evidence>
<dbReference type="PANTHER" id="PTHR16502">
    <property type="entry name" value="KERATINOCYTE-ASSOCIATED TRANSMEMBRANE PROTEIN 2"/>
    <property type="match status" value="1"/>
</dbReference>
<evidence type="ECO:0000313" key="4">
    <source>
        <dbReference type="EMBL" id="KAJ8347980.1"/>
    </source>
</evidence>
<comment type="caution">
    <text evidence="4">The sequence shown here is derived from an EMBL/GenBank/DDBJ whole genome shotgun (WGS) entry which is preliminary data.</text>
</comment>
<evidence type="ECO:0000256" key="1">
    <source>
        <dbReference type="SAM" id="MobiDB-lite"/>
    </source>
</evidence>